<dbReference type="EMBL" id="DYXT01000020">
    <property type="protein sequence ID" value="HJE38758.1"/>
    <property type="molecule type" value="Genomic_DNA"/>
</dbReference>
<dbReference type="AlphaFoldDB" id="A0A4Q0U7X0"/>
<name>A0A4Q0U7X0_9BACT</name>
<dbReference type="InterPro" id="IPR016181">
    <property type="entry name" value="Acyl_CoA_acyltransferase"/>
</dbReference>
<reference evidence="1" key="1">
    <citation type="journal article" date="2021" name="PeerJ">
        <title>Extensive microbial diversity within the chicken gut microbiome revealed by metagenomics and culture.</title>
        <authorList>
            <person name="Gilroy R."/>
            <person name="Ravi A."/>
            <person name="Getino M."/>
            <person name="Pursley I."/>
            <person name="Horton D.L."/>
            <person name="Alikhan N.F."/>
            <person name="Baker D."/>
            <person name="Gharbi K."/>
            <person name="Hall N."/>
            <person name="Watson M."/>
            <person name="Adriaenssens E.M."/>
            <person name="Foster-Nyarko E."/>
            <person name="Jarju S."/>
            <person name="Secka A."/>
            <person name="Antonio M."/>
            <person name="Oren A."/>
            <person name="Chaudhuri R.R."/>
            <person name="La Ragione R."/>
            <person name="Hildebrand F."/>
            <person name="Pallen M.J."/>
        </authorList>
    </citation>
    <scope>NUCLEOTIDE SEQUENCE</scope>
    <source>
        <strain evidence="1">4100</strain>
    </source>
</reference>
<protein>
    <submittedName>
        <fullName evidence="1">N-acetyltransferase</fullName>
    </submittedName>
</protein>
<sequence>MSVEIREIPKTRQALKKYVEYGIDHYRGNDCFVPPLVFDEVATLRPEGNPAFEFCEAQSFMAYRDGKPVGRITALINRSVNERSGRKEGRFGWVDFIDDEEVADALFAAASDWLRQRGMESIVGPMGFTDMDHEGMLVEGFDELGTIATIYNYPYYPRHMERMGFVKDTDWVEYRMTVPDKVPDKYQRISDIVSKKYDLHVAEVKSRKELKRRYGRAFFDLVNEAYDQLYGYSPLTPALIDHYIDMYLGVLRLDDICIIVDKDDNLVGAGISLPSLSRALQKSRGRLWPLGWVHILRALYCHNDIVDLMLVAIKPEFQNKGVNAMLFSHLLPNYIANGYKWAESNLELEDNHAVQLQWQYFERRQHRRRRAYRRDL</sequence>
<gene>
    <name evidence="1" type="ORF">K8V47_03210</name>
</gene>
<dbReference type="Proteomes" id="UP000711407">
    <property type="component" value="Unassembled WGS sequence"/>
</dbReference>
<dbReference type="PANTHER" id="PTHR41368">
    <property type="entry name" value="PROTEIN YGHO"/>
    <property type="match status" value="1"/>
</dbReference>
<evidence type="ECO:0000313" key="2">
    <source>
        <dbReference type="Proteomes" id="UP000711407"/>
    </source>
</evidence>
<comment type="caution">
    <text evidence="1">The sequence shown here is derived from an EMBL/GenBank/DDBJ whole genome shotgun (WGS) entry which is preliminary data.</text>
</comment>
<organism evidence="1 2">
    <name type="scientific">Candidatus Amulumruptor caecigallinarius</name>
    <dbReference type="NCBI Taxonomy" id="2109911"/>
    <lineage>
        <taxon>Bacteria</taxon>
        <taxon>Pseudomonadati</taxon>
        <taxon>Bacteroidota</taxon>
        <taxon>Bacteroidia</taxon>
        <taxon>Bacteroidales</taxon>
        <taxon>Muribaculaceae</taxon>
        <taxon>Candidatus Amulumruptor</taxon>
    </lineage>
</organism>
<evidence type="ECO:0000313" key="1">
    <source>
        <dbReference type="EMBL" id="HJE38758.1"/>
    </source>
</evidence>
<reference evidence="1" key="2">
    <citation type="submission" date="2021-09" db="EMBL/GenBank/DDBJ databases">
        <authorList>
            <person name="Gilroy R."/>
        </authorList>
    </citation>
    <scope>NUCLEOTIDE SEQUENCE</scope>
    <source>
        <strain evidence="1">4100</strain>
    </source>
</reference>
<dbReference type="Gene3D" id="3.40.630.30">
    <property type="match status" value="1"/>
</dbReference>
<dbReference type="SUPFAM" id="SSF55729">
    <property type="entry name" value="Acyl-CoA N-acyltransferases (Nat)"/>
    <property type="match status" value="1"/>
</dbReference>
<dbReference type="InterPro" id="IPR039968">
    <property type="entry name" value="BcerS-like"/>
</dbReference>
<dbReference type="PANTHER" id="PTHR41368:SF1">
    <property type="entry name" value="PROTEIN YGHO"/>
    <property type="match status" value="1"/>
</dbReference>
<accession>A0A4Q0U7X0</accession>
<proteinExistence type="predicted"/>